<dbReference type="InterPro" id="IPR047149">
    <property type="entry name" value="KIF11-like"/>
</dbReference>
<comment type="subcellular location">
    <subcellularLocation>
        <location evidence="1">Cytoplasm</location>
        <location evidence="1">Cytoskeleton</location>
        <location evidence="1">Spindle</location>
    </subcellularLocation>
</comment>
<feature type="region of interest" description="Disordered" evidence="12">
    <location>
        <begin position="284"/>
        <end position="326"/>
    </location>
</feature>
<dbReference type="GO" id="GO:0051231">
    <property type="term" value="P:spindle elongation"/>
    <property type="evidence" value="ECO:0007669"/>
    <property type="project" value="TreeGrafter"/>
</dbReference>
<evidence type="ECO:0000256" key="11">
    <source>
        <dbReference type="SAM" id="Coils"/>
    </source>
</evidence>
<comment type="function">
    <text evidence="9">Responsible for microtubule translocation. May be important for the organization of phragmoplast-specific arrays of microtubules. Plays an essential role in stabilizing the mitotic spindle. Required during mitotic cytokinesis.</text>
</comment>
<evidence type="ECO:0000256" key="4">
    <source>
        <dbReference type="ARBA" id="ARBA00022741"/>
    </source>
</evidence>
<feature type="coiled-coil region" evidence="11">
    <location>
        <begin position="714"/>
        <end position="862"/>
    </location>
</feature>
<keyword evidence="5 10" id="KW-0067">ATP-binding</keyword>
<evidence type="ECO:0000259" key="13">
    <source>
        <dbReference type="PROSITE" id="PS50067"/>
    </source>
</evidence>
<dbReference type="eggNOG" id="KOG0243">
    <property type="taxonomic scope" value="Eukaryota"/>
</dbReference>
<evidence type="ECO:0000256" key="6">
    <source>
        <dbReference type="ARBA" id="ARBA00023175"/>
    </source>
</evidence>
<keyword evidence="6 10" id="KW-0505">Motor protein</keyword>
<evidence type="ECO:0000313" key="14">
    <source>
        <dbReference type="EMBL" id="ESQ51345.1"/>
    </source>
</evidence>
<dbReference type="InterPro" id="IPR019821">
    <property type="entry name" value="Kinesin_motor_CS"/>
</dbReference>
<dbReference type="SMART" id="SM00129">
    <property type="entry name" value="KISc"/>
    <property type="match status" value="1"/>
</dbReference>
<evidence type="ECO:0000256" key="2">
    <source>
        <dbReference type="ARBA" id="ARBA00022490"/>
    </source>
</evidence>
<dbReference type="PANTHER" id="PTHR47970:SF1">
    <property type="entry name" value="KINESIN-LIKE PROTEIN KIN-5A"/>
    <property type="match status" value="1"/>
</dbReference>
<dbReference type="KEGG" id="eus:EUTSA_v10016147mg"/>
<feature type="region of interest" description="Disordered" evidence="12">
    <location>
        <begin position="1328"/>
        <end position="1353"/>
    </location>
</feature>
<dbReference type="InterPro" id="IPR012337">
    <property type="entry name" value="RNaseH-like_sf"/>
</dbReference>
<protein>
    <recommendedName>
        <fullName evidence="13">Kinesin motor domain-containing protein</fullName>
    </recommendedName>
</protein>
<dbReference type="GO" id="GO:0046983">
    <property type="term" value="F:protein dimerization activity"/>
    <property type="evidence" value="ECO:0007669"/>
    <property type="project" value="InterPro"/>
</dbReference>
<dbReference type="Gramene" id="ESQ51345">
    <property type="protein sequence ID" value="ESQ51345"/>
    <property type="gene ID" value="EUTSA_v10016147mg"/>
</dbReference>
<keyword evidence="2" id="KW-0963">Cytoplasm</keyword>
<dbReference type="Pfam" id="PF05699">
    <property type="entry name" value="Dimer_Tnp_hAT"/>
    <property type="match status" value="1"/>
</dbReference>
<proteinExistence type="inferred from homology"/>
<keyword evidence="11" id="KW-0175">Coiled coil</keyword>
<keyword evidence="7" id="KW-0206">Cytoskeleton</keyword>
<comment type="similarity">
    <text evidence="8">Belongs to the TRAFAC class myosin-kinesin ATPase superfamily. Kinesin family. KIN-5/BimC subfamily.</text>
</comment>
<evidence type="ECO:0000256" key="9">
    <source>
        <dbReference type="ARBA" id="ARBA00046159"/>
    </source>
</evidence>
<keyword evidence="15" id="KW-1185">Reference proteome</keyword>
<gene>
    <name evidence="14" type="ORF">EUTSA_v10016147mg</name>
</gene>
<evidence type="ECO:0000256" key="5">
    <source>
        <dbReference type="ARBA" id="ARBA00022840"/>
    </source>
</evidence>
<accession>V4LLA5</accession>
<dbReference type="PROSITE" id="PS50067">
    <property type="entry name" value="KINESIN_MOTOR_2"/>
    <property type="match status" value="1"/>
</dbReference>
<dbReference type="PROSITE" id="PS00411">
    <property type="entry name" value="KINESIN_MOTOR_1"/>
    <property type="match status" value="1"/>
</dbReference>
<dbReference type="GO" id="GO:0005876">
    <property type="term" value="C:spindle microtubule"/>
    <property type="evidence" value="ECO:0007669"/>
    <property type="project" value="TreeGrafter"/>
</dbReference>
<dbReference type="GO" id="GO:0005524">
    <property type="term" value="F:ATP binding"/>
    <property type="evidence" value="ECO:0007669"/>
    <property type="project" value="UniProtKB-UniRule"/>
</dbReference>
<evidence type="ECO:0000256" key="1">
    <source>
        <dbReference type="ARBA" id="ARBA00004186"/>
    </source>
</evidence>
<keyword evidence="4 10" id="KW-0547">Nucleotide-binding</keyword>
<evidence type="ECO:0000256" key="12">
    <source>
        <dbReference type="SAM" id="MobiDB-lite"/>
    </source>
</evidence>
<evidence type="ECO:0000256" key="3">
    <source>
        <dbReference type="ARBA" id="ARBA00022701"/>
    </source>
</evidence>
<dbReference type="InterPro" id="IPR047241">
    <property type="entry name" value="KIF11-like_kin_motor_dom"/>
</dbReference>
<feature type="compositionally biased region" description="Basic and acidic residues" evidence="12">
    <location>
        <begin position="305"/>
        <end position="315"/>
    </location>
</feature>
<dbReference type="Pfam" id="PF00225">
    <property type="entry name" value="Kinesin"/>
    <property type="match status" value="1"/>
</dbReference>
<dbReference type="InterPro" id="IPR001752">
    <property type="entry name" value="Kinesin_motor_dom"/>
</dbReference>
<name>V4LLA5_EUTSA</name>
<dbReference type="GO" id="GO:0008017">
    <property type="term" value="F:microtubule binding"/>
    <property type="evidence" value="ECO:0007669"/>
    <property type="project" value="InterPro"/>
</dbReference>
<dbReference type="InterPro" id="IPR008906">
    <property type="entry name" value="HATC_C_dom"/>
</dbReference>
<sequence>MDLDFESGYERMDFVYKEMVDELGDEDVGSELDTYLKEKCETPETTMFGQEYDVLGWWKLNSAKFPVLSEMARDVLAIQVSSVASESAFSTSGRILEPHRSCLTHNMIEVLMCLEQWLKCEVRLNERGIITKEEMLADIELQDELERGKWRSFEELKTLLKRPEPNRTNPKKFRFLNGSNQIKISGSKTRGPEPNPIRGPKKIQIDLLGVKTLLKISSTESETKLIHSSVRSVHFSLNFWRFIGAFQVFHIPFLVSNGCFAIRLVFTWIDSFCCLRAIKKEGEDMDSNQSKRGGSTKSPCQTPRSTDKSNRDLRGPDSNSNSFNKNEKEKGVNIQVIVRCRTMIMFLAFFDGLNLHTGGFCNVRPFNSEETRLQTPAVLTCNDRKKEVAVAQNIAGKQIDKTFLFDKVFGPTSQQKDLYHQAVSPIVFEVLDEYNCTIFAYGQTGTGKTYTMEGGARKKNGEIPSDAGVIPRAVKQIFDILEAQSAAEYSLKVSFLELYNEELTDLLAPEETKFSDDKSKKPLALMEDGKGGVFVRGLEEEIVSTADEIYKVLEKGSAKRRTAETLLNKQSSRSHSIFSVTIHIKECTPEGEEIVKSGKLNLVDLAGSENISRSGAREGRAREAGEINKSLLTLGRVINALVEHSGHIPYRESKLTRLLRDSLGGKTKTCVIATVSPSVHCLEETLSTLDYAHRAKHIKNKPEVNQKMMKSAIMKDLYGEIERLKQEVYAAREKNGIYIPKERYTQEEAEKKAMTEKIEQMEVEGEAKDKQIVELQELYNSEQLVTAGLREKLDKTEKKLLETEQALLDLEEKHRQAVATIKEKEYLISNLLKSEKTLVDRAVDLQKELENAASDVSNLFAKIERKDKIEDSNRSLIQEFHSQLLQQLELLNNSVAGSVSQQEKQLQDMEKVMASFVSAKTEATETLRGSLAQLKERYNSGIKSLDDIAGNLDKDSQSTLNDLNSEVTKHSCALENIFKGFTSEAYALLEGLQGSLHNQEEKLSAFTKQQRDLHSRSMESAKSVSTVMLDFFKTLDTHASKLTKLAEDAQNVNEQKLSAFTKKFEESIENEEKQMLEKVAELLASSHARKKELVQIAVQDIRQGSSSQTGALQQEMSAMQESASSVKLQWNAHMVQAESHHIDNVSAVEVAKEDMQKMLLKCLEDSRTGTQQWKNAQESLVDLERKNVATADSIIRGAKENNEKLRAQFSSAVSTTLRDADSANSDILSSIDHSLQLDKDASADINSTITPCSGSLKELRTHHDDNVVEIKQNTGKCLGHEYKVDEATSSTPRKRQYNIPTVDSIEELKTPSFEELLKAFRDSSSKSLKQMQLSNGEAKHVSNGGRPPLTAIN</sequence>
<dbReference type="Gene3D" id="3.40.850.10">
    <property type="entry name" value="Kinesin motor domain"/>
    <property type="match status" value="1"/>
</dbReference>
<evidence type="ECO:0000313" key="15">
    <source>
        <dbReference type="Proteomes" id="UP000030689"/>
    </source>
</evidence>
<dbReference type="SUPFAM" id="SSF53098">
    <property type="entry name" value="Ribonuclease H-like"/>
    <property type="match status" value="1"/>
</dbReference>
<dbReference type="GO" id="GO:0008574">
    <property type="term" value="F:plus-end-directed microtubule motor activity"/>
    <property type="evidence" value="ECO:0007669"/>
    <property type="project" value="TreeGrafter"/>
</dbReference>
<dbReference type="STRING" id="72664.V4LLA5"/>
<evidence type="ECO:0000256" key="8">
    <source>
        <dbReference type="ARBA" id="ARBA00034704"/>
    </source>
</evidence>
<dbReference type="PANTHER" id="PTHR47970">
    <property type="entry name" value="KINESIN-LIKE PROTEIN KIF11"/>
    <property type="match status" value="1"/>
</dbReference>
<dbReference type="InterPro" id="IPR027417">
    <property type="entry name" value="P-loop_NTPase"/>
</dbReference>
<dbReference type="GO" id="GO:0090307">
    <property type="term" value="P:mitotic spindle assembly"/>
    <property type="evidence" value="ECO:0007669"/>
    <property type="project" value="TreeGrafter"/>
</dbReference>
<evidence type="ECO:0000256" key="10">
    <source>
        <dbReference type="PROSITE-ProRule" id="PRU00283"/>
    </source>
</evidence>
<dbReference type="CDD" id="cd01364">
    <property type="entry name" value="KISc_BimC_Eg5"/>
    <property type="match status" value="1"/>
</dbReference>
<dbReference type="EMBL" id="KI517385">
    <property type="protein sequence ID" value="ESQ51345.1"/>
    <property type="molecule type" value="Genomic_DNA"/>
</dbReference>
<dbReference type="SUPFAM" id="SSF52540">
    <property type="entry name" value="P-loop containing nucleoside triphosphate hydrolases"/>
    <property type="match status" value="1"/>
</dbReference>
<dbReference type="Proteomes" id="UP000030689">
    <property type="component" value="Unassembled WGS sequence"/>
</dbReference>
<keyword evidence="3" id="KW-0493">Microtubule</keyword>
<dbReference type="GO" id="GO:0007018">
    <property type="term" value="P:microtubule-based movement"/>
    <property type="evidence" value="ECO:0007669"/>
    <property type="project" value="InterPro"/>
</dbReference>
<dbReference type="FunFam" id="3.40.850.10:FF:000019">
    <property type="entry name" value="Kinesin-like protein KIN-5D"/>
    <property type="match status" value="1"/>
</dbReference>
<dbReference type="InterPro" id="IPR036961">
    <property type="entry name" value="Kinesin_motor_dom_sf"/>
</dbReference>
<dbReference type="GO" id="GO:0072686">
    <property type="term" value="C:mitotic spindle"/>
    <property type="evidence" value="ECO:0007669"/>
    <property type="project" value="TreeGrafter"/>
</dbReference>
<dbReference type="PRINTS" id="PR00380">
    <property type="entry name" value="KINESINHEAVY"/>
</dbReference>
<dbReference type="eggNOG" id="KOG1121">
    <property type="taxonomic scope" value="Eukaryota"/>
</dbReference>
<feature type="compositionally biased region" description="Polar residues" evidence="12">
    <location>
        <begin position="287"/>
        <end position="304"/>
    </location>
</feature>
<reference evidence="14 15" key="1">
    <citation type="journal article" date="2013" name="Front. Plant Sci.">
        <title>The Reference Genome of the Halophytic Plant Eutrema salsugineum.</title>
        <authorList>
            <person name="Yang R."/>
            <person name="Jarvis D.E."/>
            <person name="Chen H."/>
            <person name="Beilstein M.A."/>
            <person name="Grimwood J."/>
            <person name="Jenkins J."/>
            <person name="Shu S."/>
            <person name="Prochnik S."/>
            <person name="Xin M."/>
            <person name="Ma C."/>
            <person name="Schmutz J."/>
            <person name="Wing R.A."/>
            <person name="Mitchell-Olds T."/>
            <person name="Schumaker K.S."/>
            <person name="Wang X."/>
        </authorList>
    </citation>
    <scope>NUCLEOTIDE SEQUENCE [LARGE SCALE GENOMIC DNA]</scope>
</reference>
<evidence type="ECO:0000256" key="7">
    <source>
        <dbReference type="ARBA" id="ARBA00023212"/>
    </source>
</evidence>
<feature type="binding site" evidence="10">
    <location>
        <begin position="442"/>
        <end position="449"/>
    </location>
    <ligand>
        <name>ATP</name>
        <dbReference type="ChEBI" id="CHEBI:30616"/>
    </ligand>
</feature>
<dbReference type="OMA" id="NISIREH"/>
<feature type="domain" description="Kinesin motor" evidence="13">
    <location>
        <begin position="333"/>
        <end position="698"/>
    </location>
</feature>
<organism evidence="14 15">
    <name type="scientific">Eutrema salsugineum</name>
    <name type="common">Saltwater cress</name>
    <name type="synonym">Sisymbrium salsugineum</name>
    <dbReference type="NCBI Taxonomy" id="72664"/>
    <lineage>
        <taxon>Eukaryota</taxon>
        <taxon>Viridiplantae</taxon>
        <taxon>Streptophyta</taxon>
        <taxon>Embryophyta</taxon>
        <taxon>Tracheophyta</taxon>
        <taxon>Spermatophyta</taxon>
        <taxon>Magnoliopsida</taxon>
        <taxon>eudicotyledons</taxon>
        <taxon>Gunneridae</taxon>
        <taxon>Pentapetalae</taxon>
        <taxon>rosids</taxon>
        <taxon>malvids</taxon>
        <taxon>Brassicales</taxon>
        <taxon>Brassicaceae</taxon>
        <taxon>Eutremeae</taxon>
        <taxon>Eutrema</taxon>
    </lineage>
</organism>